<dbReference type="GO" id="GO:0020037">
    <property type="term" value="F:heme binding"/>
    <property type="evidence" value="ECO:0007669"/>
    <property type="project" value="InterPro"/>
</dbReference>
<dbReference type="GO" id="GO:0005506">
    <property type="term" value="F:iron ion binding"/>
    <property type="evidence" value="ECO:0007669"/>
    <property type="project" value="InterPro"/>
</dbReference>
<dbReference type="InterPro" id="IPR050182">
    <property type="entry name" value="Cytochrome_P450_fam2"/>
</dbReference>
<evidence type="ECO:0000256" key="1">
    <source>
        <dbReference type="ARBA" id="ARBA00001971"/>
    </source>
</evidence>
<dbReference type="PANTHER" id="PTHR24300">
    <property type="entry name" value="CYTOCHROME P450 508A4-RELATED"/>
    <property type="match status" value="1"/>
</dbReference>
<dbReference type="Pfam" id="PF00067">
    <property type="entry name" value="p450"/>
    <property type="match status" value="1"/>
</dbReference>
<comment type="similarity">
    <text evidence="2">Belongs to the cytochrome P450 family.</text>
</comment>
<evidence type="ECO:0000313" key="6">
    <source>
        <dbReference type="Ensembl" id="ENSECRP00000000242.1"/>
    </source>
</evidence>
<dbReference type="GeneTree" id="ENSGT00940000155736"/>
<dbReference type="PRINTS" id="PR00463">
    <property type="entry name" value="EP450I"/>
</dbReference>
<reference evidence="6" key="3">
    <citation type="submission" date="2025-09" db="UniProtKB">
        <authorList>
            <consortium name="Ensembl"/>
        </authorList>
    </citation>
    <scope>IDENTIFICATION</scope>
</reference>
<dbReference type="GO" id="GO:0006805">
    <property type="term" value="P:xenobiotic metabolic process"/>
    <property type="evidence" value="ECO:0007669"/>
    <property type="project" value="TreeGrafter"/>
</dbReference>
<keyword evidence="5" id="KW-0732">Signal</keyword>
<comment type="cofactor">
    <cofactor evidence="1">
        <name>heme</name>
        <dbReference type="ChEBI" id="CHEBI:30413"/>
    </cofactor>
</comment>
<feature type="signal peptide" evidence="5">
    <location>
        <begin position="1"/>
        <end position="23"/>
    </location>
</feature>
<dbReference type="GO" id="GO:0016712">
    <property type="term" value="F:oxidoreductase activity, acting on paired donors, with incorporation or reduction of molecular oxygen, reduced flavin or flavoprotein as one donor, and incorporation of one atom of oxygen"/>
    <property type="evidence" value="ECO:0007669"/>
    <property type="project" value="TreeGrafter"/>
</dbReference>
<reference evidence="6" key="2">
    <citation type="submission" date="2025-08" db="UniProtKB">
        <authorList>
            <consortium name="Ensembl"/>
        </authorList>
    </citation>
    <scope>IDENTIFICATION</scope>
</reference>
<organism evidence="6 7">
    <name type="scientific">Erpetoichthys calabaricus</name>
    <name type="common">Rope fish</name>
    <name type="synonym">Calamoichthys calabaricus</name>
    <dbReference type="NCBI Taxonomy" id="27687"/>
    <lineage>
        <taxon>Eukaryota</taxon>
        <taxon>Metazoa</taxon>
        <taxon>Chordata</taxon>
        <taxon>Craniata</taxon>
        <taxon>Vertebrata</taxon>
        <taxon>Euteleostomi</taxon>
        <taxon>Actinopterygii</taxon>
        <taxon>Polypteriformes</taxon>
        <taxon>Polypteridae</taxon>
        <taxon>Erpetoichthys</taxon>
    </lineage>
</organism>
<keyword evidence="4" id="KW-0408">Iron</keyword>
<reference evidence="6" key="1">
    <citation type="submission" date="2021-06" db="EMBL/GenBank/DDBJ databases">
        <authorList>
            <consortium name="Wellcome Sanger Institute Data Sharing"/>
        </authorList>
    </citation>
    <scope>NUCLEOTIDE SEQUENCE [LARGE SCALE GENOMIC DNA]</scope>
</reference>
<feature type="chain" id="PRO_5034086528" evidence="5">
    <location>
        <begin position="24"/>
        <end position="123"/>
    </location>
</feature>
<dbReference type="AlphaFoldDB" id="A0A8C4RBJ8"/>
<dbReference type="SUPFAM" id="SSF48264">
    <property type="entry name" value="Cytochrome P450"/>
    <property type="match status" value="1"/>
</dbReference>
<dbReference type="PANTHER" id="PTHR24300:SF48">
    <property type="entry name" value="VITAMIN D 25-HYDROXYLASE"/>
    <property type="match status" value="1"/>
</dbReference>
<dbReference type="InterPro" id="IPR001128">
    <property type="entry name" value="Cyt_P450"/>
</dbReference>
<dbReference type="Proteomes" id="UP000694620">
    <property type="component" value="Chromosome 1"/>
</dbReference>
<dbReference type="InterPro" id="IPR036396">
    <property type="entry name" value="Cyt_P450_sf"/>
</dbReference>
<evidence type="ECO:0000256" key="2">
    <source>
        <dbReference type="ARBA" id="ARBA00010617"/>
    </source>
</evidence>
<proteinExistence type="inferred from homology"/>
<evidence type="ECO:0000313" key="7">
    <source>
        <dbReference type="Proteomes" id="UP000694620"/>
    </source>
</evidence>
<protein>
    <submittedName>
        <fullName evidence="6">Uncharacterized protein</fullName>
    </submittedName>
</protein>
<evidence type="ECO:0000256" key="4">
    <source>
        <dbReference type="ARBA" id="ARBA00023004"/>
    </source>
</evidence>
<accession>A0A8C4RBJ8</accession>
<dbReference type="Ensembl" id="ENSECRT00000000248.1">
    <property type="protein sequence ID" value="ENSECRP00000000242.1"/>
    <property type="gene ID" value="ENSECRG00000000133.1"/>
</dbReference>
<dbReference type="GO" id="GO:0005737">
    <property type="term" value="C:cytoplasm"/>
    <property type="evidence" value="ECO:0007669"/>
    <property type="project" value="TreeGrafter"/>
</dbReference>
<evidence type="ECO:0000256" key="3">
    <source>
        <dbReference type="ARBA" id="ARBA00022723"/>
    </source>
</evidence>
<name>A0A8C4RBJ8_ERPCA</name>
<dbReference type="GO" id="GO:0006082">
    <property type="term" value="P:organic acid metabolic process"/>
    <property type="evidence" value="ECO:0007669"/>
    <property type="project" value="TreeGrafter"/>
</dbReference>
<keyword evidence="7" id="KW-1185">Reference proteome</keyword>
<dbReference type="InterPro" id="IPR002401">
    <property type="entry name" value="Cyt_P450_E_grp-I"/>
</dbReference>
<keyword evidence="3" id="KW-0479">Metal-binding</keyword>
<sequence>MELVDTLCLTAILLSLLSTLVQRDSTRYTKMPPGPTPLPLIGNLLQVNDNNKKCSSCFSQLSETYGPVMTVYLGGLHLVVLVGYEAVHEALVQHADAFAGRPELPLFKMISKGFGRCFNLQQV</sequence>
<evidence type="ECO:0000256" key="5">
    <source>
        <dbReference type="SAM" id="SignalP"/>
    </source>
</evidence>
<dbReference type="Gene3D" id="1.10.630.10">
    <property type="entry name" value="Cytochrome P450"/>
    <property type="match status" value="1"/>
</dbReference>